<gene>
    <name evidence="2" type="ORF">CBR_g49530</name>
</gene>
<sequence>MGSFRTGEGDEFREHHRRIVLEGSDPVEIDVVRGKKVISVGHEPTIPLRHQLLRPESERRLDGCMPQRADATDVATEGEHRRHVADSGSRPPMNCYGLRQHNHPGTACKAKFSGCVHSSSTEELRKSPKVRIEPQMVNLSDLRDVRPQHQQGIAESSLCKKTHGDGDEDGVPEGEREGDAETGDKQSSSSSAAEEESDEGEDGEGGRGRR</sequence>
<keyword evidence="3" id="KW-1185">Reference proteome</keyword>
<evidence type="ECO:0000313" key="3">
    <source>
        <dbReference type="Proteomes" id="UP000265515"/>
    </source>
</evidence>
<dbReference type="EMBL" id="BFEA01000753">
    <property type="protein sequence ID" value="GBG89677.1"/>
    <property type="molecule type" value="Genomic_DNA"/>
</dbReference>
<evidence type="ECO:0000256" key="1">
    <source>
        <dbReference type="SAM" id="MobiDB-lite"/>
    </source>
</evidence>
<comment type="caution">
    <text evidence="2">The sequence shown here is derived from an EMBL/GenBank/DDBJ whole genome shotgun (WGS) entry which is preliminary data.</text>
</comment>
<dbReference type="Gramene" id="GBG89677">
    <property type="protein sequence ID" value="GBG89677"/>
    <property type="gene ID" value="CBR_g49530"/>
</dbReference>
<accession>A0A388M524</accession>
<dbReference type="Proteomes" id="UP000265515">
    <property type="component" value="Unassembled WGS sequence"/>
</dbReference>
<dbReference type="AlphaFoldDB" id="A0A388M524"/>
<feature type="region of interest" description="Disordered" evidence="1">
    <location>
        <begin position="70"/>
        <end position="93"/>
    </location>
</feature>
<evidence type="ECO:0000313" key="2">
    <source>
        <dbReference type="EMBL" id="GBG89677.1"/>
    </source>
</evidence>
<proteinExistence type="predicted"/>
<reference evidence="2 3" key="1">
    <citation type="journal article" date="2018" name="Cell">
        <title>The Chara Genome: Secondary Complexity and Implications for Plant Terrestrialization.</title>
        <authorList>
            <person name="Nishiyama T."/>
            <person name="Sakayama H."/>
            <person name="Vries J.D."/>
            <person name="Buschmann H."/>
            <person name="Saint-Marcoux D."/>
            <person name="Ullrich K.K."/>
            <person name="Haas F.B."/>
            <person name="Vanderstraeten L."/>
            <person name="Becker D."/>
            <person name="Lang D."/>
            <person name="Vosolsobe S."/>
            <person name="Rombauts S."/>
            <person name="Wilhelmsson P.K.I."/>
            <person name="Janitza P."/>
            <person name="Kern R."/>
            <person name="Heyl A."/>
            <person name="Rumpler F."/>
            <person name="Villalobos L.I.A.C."/>
            <person name="Clay J.M."/>
            <person name="Skokan R."/>
            <person name="Toyoda A."/>
            <person name="Suzuki Y."/>
            <person name="Kagoshima H."/>
            <person name="Schijlen E."/>
            <person name="Tajeshwar N."/>
            <person name="Catarino B."/>
            <person name="Hetherington A.J."/>
            <person name="Saltykova A."/>
            <person name="Bonnot C."/>
            <person name="Breuninger H."/>
            <person name="Symeonidi A."/>
            <person name="Radhakrishnan G.V."/>
            <person name="Van Nieuwerburgh F."/>
            <person name="Deforce D."/>
            <person name="Chang C."/>
            <person name="Karol K.G."/>
            <person name="Hedrich R."/>
            <person name="Ulvskov P."/>
            <person name="Glockner G."/>
            <person name="Delwiche C.F."/>
            <person name="Petrasek J."/>
            <person name="Van de Peer Y."/>
            <person name="Friml J."/>
            <person name="Beilby M."/>
            <person name="Dolan L."/>
            <person name="Kohara Y."/>
            <person name="Sugano S."/>
            <person name="Fujiyama A."/>
            <person name="Delaux P.-M."/>
            <person name="Quint M."/>
            <person name="TheiBen G."/>
            <person name="Hagemann M."/>
            <person name="Harholt J."/>
            <person name="Dunand C."/>
            <person name="Zachgo S."/>
            <person name="Langdale J."/>
            <person name="Maumus F."/>
            <person name="Straeten D.V.D."/>
            <person name="Gould S.B."/>
            <person name="Rensing S.A."/>
        </authorList>
    </citation>
    <scope>NUCLEOTIDE SEQUENCE [LARGE SCALE GENOMIC DNA]</scope>
    <source>
        <strain evidence="2 3">S276</strain>
    </source>
</reference>
<feature type="compositionally biased region" description="Acidic residues" evidence="1">
    <location>
        <begin position="193"/>
        <end position="203"/>
    </location>
</feature>
<protein>
    <submittedName>
        <fullName evidence="2">Uncharacterized protein</fullName>
    </submittedName>
</protein>
<name>A0A388M524_CHABU</name>
<feature type="compositionally biased region" description="Basic and acidic residues" evidence="1">
    <location>
        <begin position="173"/>
        <end position="184"/>
    </location>
</feature>
<organism evidence="2 3">
    <name type="scientific">Chara braunii</name>
    <name type="common">Braun's stonewort</name>
    <dbReference type="NCBI Taxonomy" id="69332"/>
    <lineage>
        <taxon>Eukaryota</taxon>
        <taxon>Viridiplantae</taxon>
        <taxon>Streptophyta</taxon>
        <taxon>Charophyceae</taxon>
        <taxon>Charales</taxon>
        <taxon>Characeae</taxon>
        <taxon>Chara</taxon>
    </lineage>
</organism>
<feature type="region of interest" description="Disordered" evidence="1">
    <location>
        <begin position="138"/>
        <end position="210"/>
    </location>
</feature>